<dbReference type="SUPFAM" id="SSF53927">
    <property type="entry name" value="Cytidine deaminase-like"/>
    <property type="match status" value="1"/>
</dbReference>
<dbReference type="STRING" id="1303921.BSEPE_1174"/>
<dbReference type="PANTHER" id="PTHR11086">
    <property type="entry name" value="DEOXYCYTIDYLATE DEAMINASE-RELATED"/>
    <property type="match status" value="1"/>
</dbReference>
<keyword evidence="4" id="KW-0479">Metal-binding</keyword>
<reference evidence="6 7" key="1">
    <citation type="journal article" date="2000" name="Mar. Ecol. Prog. Ser.">
        <title>Phylogenetic characterization of endosymbionts in three hydrothermal vent mussels: influence on host distributions.</title>
        <authorList>
            <person name="Fujiwara Y."/>
            <person name="Takai K."/>
            <person name="Uematsu K."/>
            <person name="Tsuchida S."/>
            <person name="Hunt J.C."/>
            <person name="Hashimoto J."/>
        </authorList>
    </citation>
    <scope>NUCLEOTIDE SEQUENCE [LARGE SCALE GENOMIC DNA]</scope>
    <source>
        <strain evidence="6 7">Myojin Knoll</strain>
    </source>
</reference>
<proteinExistence type="predicted"/>
<sequence length="148" mass="16475">MNHITKWDARYLSLAKEISTWSKDPSTQVGAVTVGSKKEVLSQGFNGFPRGIDDTEARYNDRDTKYKFVVHAEMNAIYNATYSGTSLDGATLYVYGLPICSECAKGIIQVGIKKVIIQKSKELDNWNDSVKLSKQMFDEAGVALIIKE</sequence>
<dbReference type="InterPro" id="IPR035105">
    <property type="entry name" value="Deoxycytidylate_deaminase_dom"/>
</dbReference>
<evidence type="ECO:0000256" key="1">
    <source>
        <dbReference type="ARBA" id="ARBA00001947"/>
    </source>
</evidence>
<dbReference type="GO" id="GO:0004132">
    <property type="term" value="F:dCMP deaminase activity"/>
    <property type="evidence" value="ECO:0007669"/>
    <property type="project" value="UniProtKB-EC"/>
</dbReference>
<dbReference type="InterPro" id="IPR016193">
    <property type="entry name" value="Cytidine_deaminase-like"/>
</dbReference>
<dbReference type="GO" id="GO:0005737">
    <property type="term" value="C:cytoplasm"/>
    <property type="evidence" value="ECO:0007669"/>
    <property type="project" value="TreeGrafter"/>
</dbReference>
<dbReference type="AlphaFoldDB" id="A0A0P0UST9"/>
<feature type="binding site" evidence="4">
    <location>
        <position position="103"/>
    </location>
    <ligand>
        <name>Zn(2+)</name>
        <dbReference type="ChEBI" id="CHEBI:29105"/>
        <note>catalytic</note>
    </ligand>
</feature>
<dbReference type="PANTHER" id="PTHR11086:SF18">
    <property type="entry name" value="DEOXYCYTIDYLATE DEAMINASE"/>
    <property type="match status" value="1"/>
</dbReference>
<keyword evidence="4" id="KW-0862">Zinc</keyword>
<dbReference type="OrthoDB" id="9788517at2"/>
<protein>
    <submittedName>
        <fullName evidence="6">dCMP deaminase</fullName>
        <ecNumber evidence="6">3.5.4.12</ecNumber>
    </submittedName>
</protein>
<dbReference type="GO" id="GO:0008270">
    <property type="term" value="F:zinc ion binding"/>
    <property type="evidence" value="ECO:0007669"/>
    <property type="project" value="InterPro"/>
</dbReference>
<feature type="binding site" evidence="4">
    <location>
        <position position="100"/>
    </location>
    <ligand>
        <name>Zn(2+)</name>
        <dbReference type="ChEBI" id="CHEBI:29105"/>
        <note>catalytic</note>
    </ligand>
</feature>
<evidence type="ECO:0000256" key="2">
    <source>
        <dbReference type="ARBA" id="ARBA00022801"/>
    </source>
</evidence>
<organism evidence="6 7">
    <name type="scientific">endosymbiont of Bathymodiolus septemdierum str. Myojin knoll</name>
    <dbReference type="NCBI Taxonomy" id="1303921"/>
    <lineage>
        <taxon>Bacteria</taxon>
        <taxon>Pseudomonadati</taxon>
        <taxon>Pseudomonadota</taxon>
        <taxon>Gammaproteobacteria</taxon>
        <taxon>sulfur-oxidizing symbionts</taxon>
    </lineage>
</organism>
<feature type="domain" description="CMP/dCMP-type deaminase" evidence="5">
    <location>
        <begin position="6"/>
        <end position="144"/>
    </location>
</feature>
<dbReference type="InterPro" id="IPR015517">
    <property type="entry name" value="dCMP_deaminase-rel"/>
</dbReference>
<evidence type="ECO:0000313" key="6">
    <source>
        <dbReference type="EMBL" id="BAS68162.1"/>
    </source>
</evidence>
<keyword evidence="2 6" id="KW-0378">Hydrolase</keyword>
<dbReference type="PROSITE" id="PS51747">
    <property type="entry name" value="CYT_DCMP_DEAMINASES_2"/>
    <property type="match status" value="1"/>
</dbReference>
<dbReference type="EC" id="3.5.4.12" evidence="6"/>
<feature type="active site" description="Proton donor" evidence="3">
    <location>
        <position position="73"/>
    </location>
</feature>
<evidence type="ECO:0000313" key="7">
    <source>
        <dbReference type="Proteomes" id="UP000067399"/>
    </source>
</evidence>
<dbReference type="InterPro" id="IPR016473">
    <property type="entry name" value="dCMP_deaminase"/>
</dbReference>
<evidence type="ECO:0000259" key="5">
    <source>
        <dbReference type="PROSITE" id="PS51747"/>
    </source>
</evidence>
<dbReference type="KEGG" id="ebh:BSEPE_1174"/>
<dbReference type="EMBL" id="AP013042">
    <property type="protein sequence ID" value="BAS68162.1"/>
    <property type="molecule type" value="Genomic_DNA"/>
</dbReference>
<dbReference type="Pfam" id="PF00383">
    <property type="entry name" value="dCMP_cyt_deam_1"/>
    <property type="match status" value="1"/>
</dbReference>
<dbReference type="CDD" id="cd01286">
    <property type="entry name" value="deoxycytidylate_deaminase"/>
    <property type="match status" value="1"/>
</dbReference>
<evidence type="ECO:0000256" key="4">
    <source>
        <dbReference type="PIRSR" id="PIRSR006019-2"/>
    </source>
</evidence>
<dbReference type="InterPro" id="IPR002125">
    <property type="entry name" value="CMP_dCMP_dom"/>
</dbReference>
<keyword evidence="7" id="KW-1185">Reference proteome</keyword>
<dbReference type="Gene3D" id="3.40.140.10">
    <property type="entry name" value="Cytidine Deaminase, domain 2"/>
    <property type="match status" value="1"/>
</dbReference>
<dbReference type="PIRSF" id="PIRSF006019">
    <property type="entry name" value="dCMP_deaminase"/>
    <property type="match status" value="1"/>
</dbReference>
<evidence type="ECO:0000256" key="3">
    <source>
        <dbReference type="PIRSR" id="PIRSR006019-1"/>
    </source>
</evidence>
<feature type="binding site" evidence="4">
    <location>
        <position position="71"/>
    </location>
    <ligand>
        <name>Zn(2+)</name>
        <dbReference type="ChEBI" id="CHEBI:29105"/>
        <note>catalytic</note>
    </ligand>
</feature>
<name>A0A0P0UST9_9GAMM</name>
<dbReference type="GO" id="GO:0006220">
    <property type="term" value="P:pyrimidine nucleotide metabolic process"/>
    <property type="evidence" value="ECO:0007669"/>
    <property type="project" value="InterPro"/>
</dbReference>
<reference evidence="6 7" key="2">
    <citation type="journal article" date="2016" name="ISME J.">
        <title>Heterogeneous composition of key metabolic gene clusters in a vent mussel symbiont population.</title>
        <authorList>
            <person name="Ikuta T."/>
            <person name="Takaki Y."/>
            <person name="Nagai Y."/>
            <person name="Shimamura S."/>
            <person name="Tsuda M."/>
            <person name="Kawagucci S."/>
            <person name="Aoki Y."/>
            <person name="Inoue K."/>
            <person name="Teruya M."/>
            <person name="Satou K."/>
            <person name="Teruya K."/>
            <person name="Shimoji M."/>
            <person name="Tamotsu H."/>
            <person name="Hirano T."/>
            <person name="Maruyama T."/>
            <person name="Yoshida T."/>
        </authorList>
    </citation>
    <scope>NUCLEOTIDE SEQUENCE [LARGE SCALE GENOMIC DNA]</scope>
    <source>
        <strain evidence="6 7">Myojin Knoll</strain>
    </source>
</reference>
<gene>
    <name evidence="6" type="ORF">BSEPE_1174</name>
</gene>
<dbReference type="Proteomes" id="UP000067399">
    <property type="component" value="Chromosome"/>
</dbReference>
<dbReference type="RefSeq" id="WP_066045109.1">
    <property type="nucleotide sequence ID" value="NZ_AP013042.1"/>
</dbReference>
<comment type="cofactor">
    <cofactor evidence="1 4">
        <name>Zn(2+)</name>
        <dbReference type="ChEBI" id="CHEBI:29105"/>
    </cofactor>
</comment>
<accession>A0A0P0UST9</accession>